<dbReference type="EC" id="5.6.2.3" evidence="1"/>
<dbReference type="GO" id="GO:0006310">
    <property type="term" value="P:DNA recombination"/>
    <property type="evidence" value="ECO:0007669"/>
    <property type="project" value="UniProtKB-KW"/>
</dbReference>
<dbReference type="Pfam" id="PF13538">
    <property type="entry name" value="UvrD_C_2"/>
    <property type="match status" value="1"/>
</dbReference>
<dbReference type="GO" id="GO:0006281">
    <property type="term" value="P:DNA repair"/>
    <property type="evidence" value="ECO:0007669"/>
    <property type="project" value="UniProtKB-KW"/>
</dbReference>
<evidence type="ECO:0000259" key="5">
    <source>
        <dbReference type="Pfam" id="PF14214"/>
    </source>
</evidence>
<comment type="cofactor">
    <cofactor evidence="1">
        <name>Mg(2+)</name>
        <dbReference type="ChEBI" id="CHEBI:18420"/>
    </cofactor>
</comment>
<protein>
    <recommendedName>
        <fullName evidence="1">ATP-dependent DNA helicase</fullName>
        <ecNumber evidence="1">5.6.2.3</ecNumber>
    </recommendedName>
</protein>
<dbReference type="InterPro" id="IPR027417">
    <property type="entry name" value="P-loop_NTPase"/>
</dbReference>
<proteinExistence type="inferred from homology"/>
<dbReference type="InterPro" id="IPR010285">
    <property type="entry name" value="DNA_helicase_pif1-like_DEAD"/>
</dbReference>
<keyword evidence="1" id="KW-0227">DNA damage</keyword>
<evidence type="ECO:0000256" key="1">
    <source>
        <dbReference type="RuleBase" id="RU363044"/>
    </source>
</evidence>
<feature type="domain" description="DUF6570" evidence="6">
    <location>
        <begin position="191"/>
        <end position="322"/>
    </location>
</feature>
<dbReference type="EMBL" id="HBUF01348576">
    <property type="protein sequence ID" value="CAG6711785.1"/>
    <property type="molecule type" value="Transcribed_RNA"/>
</dbReference>
<dbReference type="GO" id="GO:0016787">
    <property type="term" value="F:hydrolase activity"/>
    <property type="evidence" value="ECO:0007669"/>
    <property type="project" value="UniProtKB-KW"/>
</dbReference>
<dbReference type="CDD" id="cd18809">
    <property type="entry name" value="SF1_C_RecD"/>
    <property type="match status" value="1"/>
</dbReference>
<dbReference type="Pfam" id="PF20209">
    <property type="entry name" value="DUF6570"/>
    <property type="match status" value="1"/>
</dbReference>
<feature type="domain" description="DNA helicase Pif1-like DEAD-box helicase" evidence="3">
    <location>
        <begin position="1095"/>
        <end position="1316"/>
    </location>
</feature>
<evidence type="ECO:0000259" key="6">
    <source>
        <dbReference type="Pfam" id="PF20209"/>
    </source>
</evidence>
<keyword evidence="1" id="KW-0378">Hydrolase</keyword>
<keyword evidence="1" id="KW-0234">DNA repair</keyword>
<dbReference type="GO" id="GO:0005524">
    <property type="term" value="F:ATP binding"/>
    <property type="evidence" value="ECO:0007669"/>
    <property type="project" value="UniProtKB-KW"/>
</dbReference>
<feature type="region of interest" description="Disordered" evidence="2">
    <location>
        <begin position="1"/>
        <end position="84"/>
    </location>
</feature>
<dbReference type="InterPro" id="IPR051055">
    <property type="entry name" value="PIF1_helicase"/>
</dbReference>
<dbReference type="PANTHER" id="PTHR47642">
    <property type="entry name" value="ATP-DEPENDENT DNA HELICASE"/>
    <property type="match status" value="1"/>
</dbReference>
<dbReference type="GO" id="GO:0043139">
    <property type="term" value="F:5'-3' DNA helicase activity"/>
    <property type="evidence" value="ECO:0007669"/>
    <property type="project" value="UniProtKB-EC"/>
</dbReference>
<keyword evidence="1 7" id="KW-0347">Helicase</keyword>
<dbReference type="InterPro" id="IPR027785">
    <property type="entry name" value="UvrD-like_helicase_C"/>
</dbReference>
<dbReference type="Pfam" id="PF05970">
    <property type="entry name" value="PIF1"/>
    <property type="match status" value="1"/>
</dbReference>
<dbReference type="Gene3D" id="3.40.50.300">
    <property type="entry name" value="P-loop containing nucleotide triphosphate hydrolases"/>
    <property type="match status" value="2"/>
</dbReference>
<dbReference type="PANTHER" id="PTHR47642:SF8">
    <property type="entry name" value="ATP-DEPENDENT DNA HELICASE"/>
    <property type="match status" value="1"/>
</dbReference>
<keyword evidence="1" id="KW-0547">Nucleotide-binding</keyword>
<evidence type="ECO:0000313" key="7">
    <source>
        <dbReference type="EMBL" id="CAG6711785.1"/>
    </source>
</evidence>
<comment type="catalytic activity">
    <reaction evidence="1">
        <text>ATP + H2O = ADP + phosphate + H(+)</text>
        <dbReference type="Rhea" id="RHEA:13065"/>
        <dbReference type="ChEBI" id="CHEBI:15377"/>
        <dbReference type="ChEBI" id="CHEBI:15378"/>
        <dbReference type="ChEBI" id="CHEBI:30616"/>
        <dbReference type="ChEBI" id="CHEBI:43474"/>
        <dbReference type="ChEBI" id="CHEBI:456216"/>
        <dbReference type="EC" id="5.6.2.3"/>
    </reaction>
</comment>
<evidence type="ECO:0000259" key="3">
    <source>
        <dbReference type="Pfam" id="PF05970"/>
    </source>
</evidence>
<sequence>MQEKRKDPTYKSKEREGNMQSKQEKRKDPTYKSKEREGNMQSMQEKRKDPTYKSKERAQNMQNMQERRQDLDYLERENTRRRSNRHIERQNDVLRYRHNFYNKINSEKNSADSQCAKNKLKFIESRNETPEFICCCCENLFFKHSVTLLNLEAIREKLGICEEEFLEFRAKIYNVQSEYLCNTCKNYIMKQGKVPKLATSNGLKFVEIPECIKTLSPLESRLCSPFLPFMCIKPMKAFSLNGQLGLRGSVVNISIDVNEMLTVLPRSFDEMSTIQVQLKRHFQHKSYYMFETIRPAAVCDALRYLRNTPLYIKHDIKIDDKYLEVYSGTQAEIDFVVENMDLEIGEPRINIEPTEEEMESDEDTGEEVMLLDRNTVAQGQENIHIIAPGQGKNPVAPQFIENFDELCFPKIFCGHGFNIPRNITYNDRAKSECRRVDRRSCNPERLLFMAKQKIERQITSSINVCLRKTKKGSGSMKASDLLNQDFVNGLITFDSGYSFTKQIRNSPAYLEIKKKELLATIRTLGKPTFFLTLSAAETRWPELLACLARMNSGEKISITEALEMSNFDRTTLIRNDPVTCARYFDHKISNFMKLIRTSNSIFKTYIVEETYERTEFQVRGSPHLHCFLWLRDAPKFDIDELDSLEKVVEFIDEFITCQFDDSNPYVDLQKHKHTHTCYKTDIQKKQRHCRFNIPIACMPETRILLPLPEEEKTEKMKENFKKIEGLMKHYYIKMEDRSFEYVLEKLEMNEDDYILAIRSSLKQVRVFLKRGTQEVGINGYNKDILCLFEANMDIQFVLEEYGLASYIVNYISKCEAGLSKLLRNASKDIESGNVTLKEKFRKIGNVFLNGSLMSAQEAVYYLLCMPVSKNSRRVILINTGPQAERVGMLKSKSKLSTLPGDSNDVFEQNIIEKYCKRKKALENICLAEYAACYHRVNKDIDDRNDDEETDAEELRLRGKHAILRFRRYKLAKDPDNYYRERLLLCLPFRNELTEIEGLENYEEVYQAKFEIVSRNEDKFGLKSVIDERIENAIVEVGNEEQEEQDGVGEYEIDPMYQVDVFDQGGIGRGSKENTKTRYTIPKRVSPQALQEMLSKLNTRQGKFVNYILDRFQTNELPVRIFLSGSAGVGKSTVINAIYQSVTNYFDELPGGNNDKIVVLLTAYSGKASYLIGGVTLHTALALPVSQFGGRMPELSADIANTIRENLSHTKLLIIDEISFIGSTFFSRIDCRLRQIFGKNESFGGLSVLVVGDLFQLPPLFDRPIFQFSNNEFGNLVDRNPLWDEFSFYELTEVMRQREDLEFVRVLNNIAIGQVDDNDINTINTRAVSPSDIPRGAIRLYNRNIDVTNFNNLSLTQHEGPEYKSIAKDSIVGTTTENRRIRILNSIKNKNLNEVNGLPDEIRLKIGIKYMLTSNVNVGDGLCNGATGVLMHIVFKPGTNEPLKMCLKFDRPEVGSKKREEQKNYMIREGISSEYTPIDRVKCVLNMSYKQECQVVREQFPAVCAEAITIHKSQGQTYDQVAIDFNTCKGLTRPMLYVALSRVTKLSGLFIIGKFLGVKAPKENDPVILEMERLRKEKQLDL</sequence>
<accession>A0A8D8XYP7</accession>
<evidence type="ECO:0000256" key="2">
    <source>
        <dbReference type="SAM" id="MobiDB-lite"/>
    </source>
</evidence>
<dbReference type="InterPro" id="IPR025476">
    <property type="entry name" value="Helitron_helicase-like"/>
</dbReference>
<comment type="similarity">
    <text evidence="1">Belongs to the helicase family.</text>
</comment>
<organism evidence="7">
    <name type="scientific">Cacopsylla melanoneura</name>
    <dbReference type="NCBI Taxonomy" id="428564"/>
    <lineage>
        <taxon>Eukaryota</taxon>
        <taxon>Metazoa</taxon>
        <taxon>Ecdysozoa</taxon>
        <taxon>Arthropoda</taxon>
        <taxon>Hexapoda</taxon>
        <taxon>Insecta</taxon>
        <taxon>Pterygota</taxon>
        <taxon>Neoptera</taxon>
        <taxon>Paraneoptera</taxon>
        <taxon>Hemiptera</taxon>
        <taxon>Sternorrhyncha</taxon>
        <taxon>Psylloidea</taxon>
        <taxon>Psyllidae</taxon>
        <taxon>Psyllinae</taxon>
        <taxon>Cacopsylla</taxon>
    </lineage>
</organism>
<dbReference type="SUPFAM" id="SSF52540">
    <property type="entry name" value="P-loop containing nucleoside triphosphate hydrolases"/>
    <property type="match status" value="2"/>
</dbReference>
<reference evidence="7" key="1">
    <citation type="submission" date="2021-05" db="EMBL/GenBank/DDBJ databases">
        <authorList>
            <person name="Alioto T."/>
            <person name="Alioto T."/>
            <person name="Gomez Garrido J."/>
        </authorList>
    </citation>
    <scope>NUCLEOTIDE SEQUENCE</scope>
</reference>
<feature type="compositionally biased region" description="Basic and acidic residues" evidence="2">
    <location>
        <begin position="65"/>
        <end position="84"/>
    </location>
</feature>
<dbReference type="Pfam" id="PF14214">
    <property type="entry name" value="Helitron_like_N"/>
    <property type="match status" value="1"/>
</dbReference>
<keyword evidence="1" id="KW-0067">ATP-binding</keyword>
<feature type="domain" description="UvrD-like helicase C-terminal" evidence="4">
    <location>
        <begin position="1505"/>
        <end position="1545"/>
    </location>
</feature>
<dbReference type="InterPro" id="IPR046700">
    <property type="entry name" value="DUF6570"/>
</dbReference>
<feature type="compositionally biased region" description="Basic and acidic residues" evidence="2">
    <location>
        <begin position="1"/>
        <end position="58"/>
    </location>
</feature>
<keyword evidence="1" id="KW-0233">DNA recombination</keyword>
<evidence type="ECO:0000259" key="4">
    <source>
        <dbReference type="Pfam" id="PF13538"/>
    </source>
</evidence>
<feature type="domain" description="Helitron helicase-like" evidence="5">
    <location>
        <begin position="498"/>
        <end position="627"/>
    </location>
</feature>
<name>A0A8D8XYP7_9HEMI</name>
<dbReference type="GO" id="GO:0000723">
    <property type="term" value="P:telomere maintenance"/>
    <property type="evidence" value="ECO:0007669"/>
    <property type="project" value="InterPro"/>
</dbReference>